<evidence type="ECO:0000313" key="3">
    <source>
        <dbReference type="Proteomes" id="UP000718564"/>
    </source>
</evidence>
<dbReference type="SUPFAM" id="SSF47598">
    <property type="entry name" value="Ribbon-helix-helix"/>
    <property type="match status" value="1"/>
</dbReference>
<dbReference type="Proteomes" id="UP000718564">
    <property type="component" value="Unassembled WGS sequence"/>
</dbReference>
<comment type="caution">
    <text evidence="2">The sequence shown here is derived from an EMBL/GenBank/DDBJ whole genome shotgun (WGS) entry which is preliminary data.</text>
</comment>
<evidence type="ECO:0000259" key="1">
    <source>
        <dbReference type="Pfam" id="PF22513"/>
    </source>
</evidence>
<dbReference type="InterPro" id="IPR013321">
    <property type="entry name" value="Arc_rbn_hlx_hlx"/>
</dbReference>
<evidence type="ECO:0000313" key="2">
    <source>
        <dbReference type="EMBL" id="NMG22191.1"/>
    </source>
</evidence>
<protein>
    <submittedName>
        <fullName evidence="2">DNA-binding protein</fullName>
    </submittedName>
</protein>
<dbReference type="Pfam" id="PF22513">
    <property type="entry name" value="FitA-like_RHH"/>
    <property type="match status" value="1"/>
</dbReference>
<reference evidence="2 3" key="1">
    <citation type="submission" date="2018-06" db="EMBL/GenBank/DDBJ databases">
        <title>Comparative genomics of Brasilonema spp. strains.</title>
        <authorList>
            <person name="Alvarenga D.O."/>
            <person name="Fiore M.F."/>
            <person name="Varani A.M."/>
        </authorList>
    </citation>
    <scope>NUCLEOTIDE SEQUENCE [LARGE SCALE GENOMIC DNA]</scope>
    <source>
        <strain evidence="2 3">SPC951</strain>
    </source>
</reference>
<dbReference type="GO" id="GO:0003677">
    <property type="term" value="F:DNA binding"/>
    <property type="evidence" value="ECO:0007669"/>
    <property type="project" value="UniProtKB-KW"/>
</dbReference>
<feature type="domain" description="Antitoxin FitA-like ribbon-helix-helix" evidence="1">
    <location>
        <begin position="5"/>
        <end position="42"/>
    </location>
</feature>
<dbReference type="EMBL" id="QMEB01000230">
    <property type="protein sequence ID" value="NMG22191.1"/>
    <property type="molecule type" value="Genomic_DNA"/>
</dbReference>
<accession>A0ABX1PCV3</accession>
<gene>
    <name evidence="2" type="ORF">DP116_23150</name>
</gene>
<name>A0ABX1PCV3_9CYAN</name>
<dbReference type="InterPro" id="IPR010985">
    <property type="entry name" value="Ribbon_hlx_hlx"/>
</dbReference>
<organism evidence="2 3">
    <name type="scientific">Brasilonema bromeliae SPC951</name>
    <dbReference type="NCBI Taxonomy" id="385972"/>
    <lineage>
        <taxon>Bacteria</taxon>
        <taxon>Bacillati</taxon>
        <taxon>Cyanobacteriota</taxon>
        <taxon>Cyanophyceae</taxon>
        <taxon>Nostocales</taxon>
        <taxon>Scytonemataceae</taxon>
        <taxon>Brasilonema</taxon>
        <taxon>Bromeliae group (in: Brasilonema)</taxon>
    </lineage>
</organism>
<keyword evidence="2" id="KW-0238">DNA-binding</keyword>
<proteinExistence type="predicted"/>
<dbReference type="InterPro" id="IPR053853">
    <property type="entry name" value="FitA-like_RHH"/>
</dbReference>
<dbReference type="Gene3D" id="1.10.1220.10">
    <property type="entry name" value="Met repressor-like"/>
    <property type="match status" value="1"/>
</dbReference>
<keyword evidence="3" id="KW-1185">Reference proteome</keyword>
<sequence>MCMVTLTLKNIPETLYDKLKQNAAHNRRSLNSEILVCLEQAVATPKLKNTEVLDRVRTLRQKTVNHLLTQTELSEAKNEGRL</sequence>